<feature type="non-terminal residue" evidence="2">
    <location>
        <position position="28"/>
    </location>
</feature>
<feature type="region of interest" description="Disordered" evidence="1">
    <location>
        <begin position="1"/>
        <end position="28"/>
    </location>
</feature>
<dbReference type="EMBL" id="CAJNOK010038679">
    <property type="protein sequence ID" value="CAF1539780.1"/>
    <property type="molecule type" value="Genomic_DNA"/>
</dbReference>
<evidence type="ECO:0000313" key="4">
    <source>
        <dbReference type="Proteomes" id="UP000677228"/>
    </source>
</evidence>
<organism evidence="2 4">
    <name type="scientific">Didymodactylos carnosus</name>
    <dbReference type="NCBI Taxonomy" id="1234261"/>
    <lineage>
        <taxon>Eukaryota</taxon>
        <taxon>Metazoa</taxon>
        <taxon>Spiralia</taxon>
        <taxon>Gnathifera</taxon>
        <taxon>Rotifera</taxon>
        <taxon>Eurotatoria</taxon>
        <taxon>Bdelloidea</taxon>
        <taxon>Philodinida</taxon>
        <taxon>Philodinidae</taxon>
        <taxon>Didymodactylos</taxon>
    </lineage>
</organism>
<comment type="caution">
    <text evidence="2">The sequence shown here is derived from an EMBL/GenBank/DDBJ whole genome shotgun (WGS) entry which is preliminary data.</text>
</comment>
<evidence type="ECO:0000313" key="3">
    <source>
        <dbReference type="EMBL" id="CAF4327975.1"/>
    </source>
</evidence>
<proteinExistence type="predicted"/>
<dbReference type="Proteomes" id="UP000682733">
    <property type="component" value="Unassembled WGS sequence"/>
</dbReference>
<dbReference type="Proteomes" id="UP000677228">
    <property type="component" value="Unassembled WGS sequence"/>
</dbReference>
<evidence type="ECO:0000256" key="1">
    <source>
        <dbReference type="SAM" id="MobiDB-lite"/>
    </source>
</evidence>
<evidence type="ECO:0000313" key="2">
    <source>
        <dbReference type="EMBL" id="CAF1539780.1"/>
    </source>
</evidence>
<dbReference type="AlphaFoldDB" id="A0A8S2FT43"/>
<protein>
    <submittedName>
        <fullName evidence="2">Uncharacterized protein</fullName>
    </submittedName>
</protein>
<sequence>MLGATQSEDTAKHKKIPGGLDRAKRTGY</sequence>
<gene>
    <name evidence="2" type="ORF">OVA965_LOCUS38713</name>
    <name evidence="3" type="ORF">TMI583_LOCUS39925</name>
</gene>
<name>A0A8S2FT43_9BILA</name>
<dbReference type="EMBL" id="CAJOBA010061005">
    <property type="protein sequence ID" value="CAF4327975.1"/>
    <property type="molecule type" value="Genomic_DNA"/>
</dbReference>
<reference evidence="2" key="1">
    <citation type="submission" date="2021-02" db="EMBL/GenBank/DDBJ databases">
        <authorList>
            <person name="Nowell W R."/>
        </authorList>
    </citation>
    <scope>NUCLEOTIDE SEQUENCE</scope>
</reference>
<accession>A0A8S2FT43</accession>